<sequence length="64" mass="7366">MKMKWLIGIFCFLFVLGVVIFRPEQSVAAIALVVCGPGVFVVFEIFFRKRQEPRASRLLLALFF</sequence>
<gene>
    <name evidence="2" type="ORF">COZ78_03435</name>
</gene>
<name>A0A2M7IXI0_9BACT</name>
<dbReference type="AlphaFoldDB" id="A0A2M7IXI0"/>
<keyword evidence="1" id="KW-1133">Transmembrane helix</keyword>
<evidence type="ECO:0000313" key="3">
    <source>
        <dbReference type="Proteomes" id="UP000230505"/>
    </source>
</evidence>
<evidence type="ECO:0000256" key="1">
    <source>
        <dbReference type="SAM" id="Phobius"/>
    </source>
</evidence>
<accession>A0A2M7IXI0</accession>
<dbReference type="Proteomes" id="UP000230505">
    <property type="component" value="Unassembled WGS sequence"/>
</dbReference>
<organism evidence="2 3">
    <name type="scientific">bacterium (Candidatus Gribaldobacteria) CG_4_8_14_3_um_filter_42_11</name>
    <dbReference type="NCBI Taxonomy" id="2014267"/>
    <lineage>
        <taxon>Bacteria</taxon>
        <taxon>Candidatus Gribaldobacteria</taxon>
    </lineage>
</organism>
<reference evidence="3" key="1">
    <citation type="submission" date="2017-09" db="EMBL/GenBank/DDBJ databases">
        <title>Depth-based differentiation of microbial function through sediment-hosted aquifers and enrichment of novel symbionts in the deep terrestrial subsurface.</title>
        <authorList>
            <person name="Probst A.J."/>
            <person name="Ladd B."/>
            <person name="Jarett J.K."/>
            <person name="Geller-Mcgrath D.E."/>
            <person name="Sieber C.M.K."/>
            <person name="Emerson J.B."/>
            <person name="Anantharaman K."/>
            <person name="Thomas B.C."/>
            <person name="Malmstrom R."/>
            <person name="Stieglmeier M."/>
            <person name="Klingl A."/>
            <person name="Woyke T."/>
            <person name="Ryan C.M."/>
            <person name="Banfield J.F."/>
        </authorList>
    </citation>
    <scope>NUCLEOTIDE SEQUENCE [LARGE SCALE GENOMIC DNA]</scope>
</reference>
<comment type="caution">
    <text evidence="2">The sequence shown here is derived from an EMBL/GenBank/DDBJ whole genome shotgun (WGS) entry which is preliminary data.</text>
</comment>
<keyword evidence="1" id="KW-0812">Transmembrane</keyword>
<proteinExistence type="predicted"/>
<protein>
    <submittedName>
        <fullName evidence="2">Uncharacterized protein</fullName>
    </submittedName>
</protein>
<feature type="transmembrane region" description="Helical" evidence="1">
    <location>
        <begin position="27"/>
        <end position="47"/>
    </location>
</feature>
<evidence type="ECO:0000313" key="2">
    <source>
        <dbReference type="EMBL" id="PIX02870.1"/>
    </source>
</evidence>
<keyword evidence="1" id="KW-0472">Membrane</keyword>
<dbReference type="EMBL" id="PFHV01000092">
    <property type="protein sequence ID" value="PIX02870.1"/>
    <property type="molecule type" value="Genomic_DNA"/>
</dbReference>